<accession>A0A2R8B9R1</accession>
<keyword evidence="3" id="KW-1185">Reference proteome</keyword>
<evidence type="ECO:0000313" key="2">
    <source>
        <dbReference type="EMBL" id="SPH19800.1"/>
    </source>
</evidence>
<dbReference type="EMBL" id="OMOR01000001">
    <property type="protein sequence ID" value="SPH19800.1"/>
    <property type="molecule type" value="Genomic_DNA"/>
</dbReference>
<dbReference type="InterPro" id="IPR016181">
    <property type="entry name" value="Acyl_CoA_acyltransferase"/>
</dbReference>
<dbReference type="GO" id="GO:0016747">
    <property type="term" value="F:acyltransferase activity, transferring groups other than amino-acyl groups"/>
    <property type="evidence" value="ECO:0007669"/>
    <property type="project" value="InterPro"/>
</dbReference>
<gene>
    <name evidence="2" type="ORF">ASD8599_00541</name>
</gene>
<dbReference type="Gene3D" id="3.40.630.30">
    <property type="match status" value="1"/>
</dbReference>
<organism evidence="2 3">
    <name type="scientific">Ascidiaceihabitans donghaensis</name>
    <dbReference type="NCBI Taxonomy" id="1510460"/>
    <lineage>
        <taxon>Bacteria</taxon>
        <taxon>Pseudomonadati</taxon>
        <taxon>Pseudomonadota</taxon>
        <taxon>Alphaproteobacteria</taxon>
        <taxon>Rhodobacterales</taxon>
        <taxon>Paracoccaceae</taxon>
        <taxon>Ascidiaceihabitans</taxon>
    </lineage>
</organism>
<dbReference type="AlphaFoldDB" id="A0A2R8B9R1"/>
<feature type="domain" description="N-acetyltransferase" evidence="1">
    <location>
        <begin position="2"/>
        <end position="196"/>
    </location>
</feature>
<dbReference type="OrthoDB" id="187903at2"/>
<sequence length="196" mass="22239">MIDVRVVPHEDLENQLDDLAALRIAVFRDWPYLYDGDLAYERQYLQMYRNTNRAVVVGAFDGDWMVGAATGAPLGEHADDFAAAFEGTDVDVDATFYCAESVLMPSYRGQGIGHRFFDRREQFAADLGFENICFCAVDRPVTHPSRPATPRDLSSFWAGRGYAQLPGVKAKFAWRDVGDAQQTQKKLQFWMRRLDV</sequence>
<reference evidence="2 3" key="1">
    <citation type="submission" date="2018-03" db="EMBL/GenBank/DDBJ databases">
        <authorList>
            <person name="Keele B.F."/>
        </authorList>
    </citation>
    <scope>NUCLEOTIDE SEQUENCE [LARGE SCALE GENOMIC DNA]</scope>
    <source>
        <strain evidence="2 3">CECT 8599</strain>
    </source>
</reference>
<dbReference type="RefSeq" id="WP_108827100.1">
    <property type="nucleotide sequence ID" value="NZ_OMOR01000001.1"/>
</dbReference>
<dbReference type="SUPFAM" id="SSF55729">
    <property type="entry name" value="Acyl-CoA N-acyltransferases (Nat)"/>
    <property type="match status" value="1"/>
</dbReference>
<evidence type="ECO:0000259" key="1">
    <source>
        <dbReference type="PROSITE" id="PS51186"/>
    </source>
</evidence>
<dbReference type="Pfam" id="PF00583">
    <property type="entry name" value="Acetyltransf_1"/>
    <property type="match status" value="1"/>
</dbReference>
<dbReference type="Proteomes" id="UP000244880">
    <property type="component" value="Unassembled WGS sequence"/>
</dbReference>
<proteinExistence type="predicted"/>
<dbReference type="PROSITE" id="PS51186">
    <property type="entry name" value="GNAT"/>
    <property type="match status" value="1"/>
</dbReference>
<dbReference type="InterPro" id="IPR000182">
    <property type="entry name" value="GNAT_dom"/>
</dbReference>
<dbReference type="CDD" id="cd04301">
    <property type="entry name" value="NAT_SF"/>
    <property type="match status" value="1"/>
</dbReference>
<name>A0A2R8B9R1_9RHOB</name>
<protein>
    <recommendedName>
        <fullName evidence="1">N-acetyltransferase domain-containing protein</fullName>
    </recommendedName>
</protein>
<evidence type="ECO:0000313" key="3">
    <source>
        <dbReference type="Proteomes" id="UP000244880"/>
    </source>
</evidence>